<sequence>MVVAAVACAWAWQLQQQLVSAQSSLEDYAGRIADLEARLSDTDEGMNENAAVQAAKIRELDSEVRKLWDNVWKQTKERLATLEVASKSQAGKVAANEKTVGALQAKVSGAESDLKKLNSVAGDLSRLAASAKTNQAEVERVADALNRLELDLAKLNRQVESNAEGIKSTDAFRRQVNSSINNIEASIRALQAQPSL</sequence>
<protein>
    <submittedName>
        <fullName evidence="2">Uncharacterized protein</fullName>
    </submittedName>
</protein>
<dbReference type="SUPFAM" id="SSF57997">
    <property type="entry name" value="Tropomyosin"/>
    <property type="match status" value="1"/>
</dbReference>
<proteinExistence type="predicted"/>
<reference evidence="2 3" key="1">
    <citation type="submission" date="2019-04" db="EMBL/GenBank/DDBJ databases">
        <title>Taxonomy of novel Haliea sp. from mangrove soil of West Coast of India.</title>
        <authorList>
            <person name="Verma A."/>
            <person name="Kumar P."/>
            <person name="Krishnamurthi S."/>
        </authorList>
    </citation>
    <scope>NUCLEOTIDE SEQUENCE [LARGE SCALE GENOMIC DNA]</scope>
    <source>
        <strain evidence="2 3">SAOS-164</strain>
    </source>
</reference>
<dbReference type="AlphaFoldDB" id="A0A4Z0LWU7"/>
<evidence type="ECO:0000313" key="2">
    <source>
        <dbReference type="EMBL" id="TGD71626.1"/>
    </source>
</evidence>
<feature type="coiled-coil region" evidence="1">
    <location>
        <begin position="131"/>
        <end position="193"/>
    </location>
</feature>
<name>A0A4Z0LWU7_9GAMM</name>
<dbReference type="Gene3D" id="1.10.287.1490">
    <property type="match status" value="1"/>
</dbReference>
<evidence type="ECO:0000313" key="3">
    <source>
        <dbReference type="Proteomes" id="UP000298050"/>
    </source>
</evidence>
<organism evidence="2 3">
    <name type="scientific">Mangrovimicrobium sediminis</name>
    <dbReference type="NCBI Taxonomy" id="2562682"/>
    <lineage>
        <taxon>Bacteria</taxon>
        <taxon>Pseudomonadati</taxon>
        <taxon>Pseudomonadota</taxon>
        <taxon>Gammaproteobacteria</taxon>
        <taxon>Cellvibrionales</taxon>
        <taxon>Halieaceae</taxon>
        <taxon>Mangrovimicrobium</taxon>
    </lineage>
</organism>
<evidence type="ECO:0000256" key="1">
    <source>
        <dbReference type="SAM" id="Coils"/>
    </source>
</evidence>
<keyword evidence="1" id="KW-0175">Coiled coil</keyword>
<accession>A0A4Z0LWU7</accession>
<keyword evidence="3" id="KW-1185">Reference proteome</keyword>
<dbReference type="OrthoDB" id="5734037at2"/>
<dbReference type="Proteomes" id="UP000298050">
    <property type="component" value="Unassembled WGS sequence"/>
</dbReference>
<dbReference type="EMBL" id="SRLE01000013">
    <property type="protein sequence ID" value="TGD71626.1"/>
    <property type="molecule type" value="Genomic_DNA"/>
</dbReference>
<comment type="caution">
    <text evidence="2">The sequence shown here is derived from an EMBL/GenBank/DDBJ whole genome shotgun (WGS) entry which is preliminary data.</text>
</comment>
<gene>
    <name evidence="2" type="ORF">E4634_18070</name>
</gene>